<dbReference type="CDD" id="cd01949">
    <property type="entry name" value="GGDEF"/>
    <property type="match status" value="1"/>
</dbReference>
<evidence type="ECO:0000313" key="5">
    <source>
        <dbReference type="Proteomes" id="UP000251800"/>
    </source>
</evidence>
<dbReference type="Gene3D" id="3.30.70.270">
    <property type="match status" value="1"/>
</dbReference>
<dbReference type="PROSITE" id="PS50883">
    <property type="entry name" value="EAL"/>
    <property type="match status" value="1"/>
</dbReference>
<dbReference type="InterPro" id="IPR035919">
    <property type="entry name" value="EAL_sf"/>
</dbReference>
<dbReference type="InterPro" id="IPR000160">
    <property type="entry name" value="GGDEF_dom"/>
</dbReference>
<dbReference type="Gene3D" id="3.20.20.450">
    <property type="entry name" value="EAL domain"/>
    <property type="match status" value="1"/>
</dbReference>
<dbReference type="Pfam" id="PF08448">
    <property type="entry name" value="PAS_4"/>
    <property type="match status" value="1"/>
</dbReference>
<comment type="caution">
    <text evidence="4">The sequence shown here is derived from an EMBL/GenBank/DDBJ whole genome shotgun (WGS) entry which is preliminary data.</text>
</comment>
<evidence type="ECO:0000259" key="1">
    <source>
        <dbReference type="PROSITE" id="PS50112"/>
    </source>
</evidence>
<dbReference type="InterPro" id="IPR001633">
    <property type="entry name" value="EAL_dom"/>
</dbReference>
<proteinExistence type="predicted"/>
<organism evidence="4 5">
    <name type="scientific">Abyssibacter profundi</name>
    <dbReference type="NCBI Taxonomy" id="2182787"/>
    <lineage>
        <taxon>Bacteria</taxon>
        <taxon>Pseudomonadati</taxon>
        <taxon>Pseudomonadota</taxon>
        <taxon>Gammaproteobacteria</taxon>
        <taxon>Chromatiales</taxon>
        <taxon>Oceanococcaceae</taxon>
        <taxon>Abyssibacter</taxon>
    </lineage>
</organism>
<dbReference type="SUPFAM" id="SSF141868">
    <property type="entry name" value="EAL domain-like"/>
    <property type="match status" value="1"/>
</dbReference>
<dbReference type="PROSITE" id="PS50887">
    <property type="entry name" value="GGDEF"/>
    <property type="match status" value="1"/>
</dbReference>
<dbReference type="PANTHER" id="PTHR44757">
    <property type="entry name" value="DIGUANYLATE CYCLASE DGCP"/>
    <property type="match status" value="1"/>
</dbReference>
<keyword evidence="5" id="KW-1185">Reference proteome</keyword>
<evidence type="ECO:0000259" key="2">
    <source>
        <dbReference type="PROSITE" id="PS50883"/>
    </source>
</evidence>
<dbReference type="Proteomes" id="UP000251800">
    <property type="component" value="Unassembled WGS sequence"/>
</dbReference>
<dbReference type="InterPro" id="IPR052155">
    <property type="entry name" value="Biofilm_reg_signaling"/>
</dbReference>
<dbReference type="RefSeq" id="WP_109720701.1">
    <property type="nucleotide sequence ID" value="NZ_QEQK01000010.1"/>
</dbReference>
<dbReference type="EMBL" id="QEQK01000010">
    <property type="protein sequence ID" value="PWN55462.1"/>
    <property type="molecule type" value="Genomic_DNA"/>
</dbReference>
<accession>A0A363UJ58</accession>
<dbReference type="PROSITE" id="PS50112">
    <property type="entry name" value="PAS"/>
    <property type="match status" value="1"/>
</dbReference>
<sequence length="580" mass="63485">MRTPDSAQPPGIVALPTTVEALRDNMPPERLRQAVNLALDNIRDGVVMVDTSGKVLLWNTVAERLLGRGPVITSPEHWAELYGVYHLDGVTLYAPDELPLARAMAGEEVVNYELLLRPGNGSESRLLRGRATPLYDGEQQVGAITAFHDATEYDELLRRVRYRSLHDHKTGAQNGASICETIDAMLGELEGQDGSGFGVLLLNLDRFGLTNSVMGRAGADGVLRRVARLLMQRDQTIAVGRLCADEFVLITAAADLGQVQREANQIIFALRSLELTPAHVGYQLTASVGASWLGAGAVSSADELLAHLTHAVEDAKADGRNRSVPIELGAASPPHLHGGRVNDIIRALDEDRICLFAEPIVREGGGIAALEILTRLRDDQGDLSLPRHFLQTAERFGLIAQIDIRNLSSLLRWMRQRVDNRQTLPRMHINLSSQTLIASEHFRDWMSLLIEHVRLAQQITVEVTETFAMRNPAESAMLLQQIRELGCRVALDDFGAGYSSLSQLKLLPLDYLKIDGSLVRNVLDDPQDRAILDTVIRLGKALDLPLIAEHAATTAHVDALFAMGVDFVQGYGADRGAPLD</sequence>
<reference evidence="4 5" key="1">
    <citation type="submission" date="2018-05" db="EMBL/GenBank/DDBJ databases">
        <title>Abyssibacter profundi OUC007T gen. nov., sp. nov, a marine bacterium isolated from seawater of the Mariana Trench.</title>
        <authorList>
            <person name="Zhou S."/>
        </authorList>
    </citation>
    <scope>NUCLEOTIDE SEQUENCE [LARGE SCALE GENOMIC DNA]</scope>
    <source>
        <strain evidence="4 5">OUC007</strain>
    </source>
</reference>
<dbReference type="SUPFAM" id="SSF55785">
    <property type="entry name" value="PYP-like sensor domain (PAS domain)"/>
    <property type="match status" value="1"/>
</dbReference>
<dbReference type="InterPro" id="IPR000014">
    <property type="entry name" value="PAS"/>
</dbReference>
<dbReference type="OrthoDB" id="9804951at2"/>
<name>A0A363UJ58_9GAMM</name>
<protein>
    <recommendedName>
        <fullName evidence="6">Diguanylate cyclase</fullName>
    </recommendedName>
</protein>
<dbReference type="InterPro" id="IPR035965">
    <property type="entry name" value="PAS-like_dom_sf"/>
</dbReference>
<dbReference type="SUPFAM" id="SSF55073">
    <property type="entry name" value="Nucleotide cyclase"/>
    <property type="match status" value="1"/>
</dbReference>
<dbReference type="InterPro" id="IPR043128">
    <property type="entry name" value="Rev_trsase/Diguanyl_cyclase"/>
</dbReference>
<dbReference type="NCBIfam" id="TIGR00254">
    <property type="entry name" value="GGDEF"/>
    <property type="match status" value="1"/>
</dbReference>
<dbReference type="AlphaFoldDB" id="A0A363UJ58"/>
<evidence type="ECO:0000313" key="4">
    <source>
        <dbReference type="EMBL" id="PWN55462.1"/>
    </source>
</evidence>
<dbReference type="Pfam" id="PF00563">
    <property type="entry name" value="EAL"/>
    <property type="match status" value="1"/>
</dbReference>
<evidence type="ECO:0000259" key="3">
    <source>
        <dbReference type="PROSITE" id="PS50887"/>
    </source>
</evidence>
<feature type="domain" description="GGDEF" evidence="3">
    <location>
        <begin position="195"/>
        <end position="328"/>
    </location>
</feature>
<dbReference type="InterPro" id="IPR013656">
    <property type="entry name" value="PAS_4"/>
</dbReference>
<dbReference type="InterPro" id="IPR029787">
    <property type="entry name" value="Nucleotide_cyclase"/>
</dbReference>
<dbReference type="CDD" id="cd00130">
    <property type="entry name" value="PAS"/>
    <property type="match status" value="1"/>
</dbReference>
<dbReference type="Gene3D" id="3.30.450.20">
    <property type="entry name" value="PAS domain"/>
    <property type="match status" value="1"/>
</dbReference>
<dbReference type="SMART" id="SM00267">
    <property type="entry name" value="GGDEF"/>
    <property type="match status" value="1"/>
</dbReference>
<evidence type="ECO:0008006" key="6">
    <source>
        <dbReference type="Google" id="ProtNLM"/>
    </source>
</evidence>
<feature type="domain" description="PAS" evidence="1">
    <location>
        <begin position="31"/>
        <end position="67"/>
    </location>
</feature>
<dbReference type="Pfam" id="PF00990">
    <property type="entry name" value="GGDEF"/>
    <property type="match status" value="1"/>
</dbReference>
<dbReference type="SMART" id="SM00052">
    <property type="entry name" value="EAL"/>
    <property type="match status" value="1"/>
</dbReference>
<dbReference type="PANTHER" id="PTHR44757:SF2">
    <property type="entry name" value="BIOFILM ARCHITECTURE MAINTENANCE PROTEIN MBAA"/>
    <property type="match status" value="1"/>
</dbReference>
<feature type="domain" description="EAL" evidence="2">
    <location>
        <begin position="337"/>
        <end position="580"/>
    </location>
</feature>
<dbReference type="CDD" id="cd01948">
    <property type="entry name" value="EAL"/>
    <property type="match status" value="1"/>
</dbReference>
<gene>
    <name evidence="4" type="ORF">DEH80_11750</name>
</gene>